<dbReference type="InterPro" id="IPR009057">
    <property type="entry name" value="Homeodomain-like_sf"/>
</dbReference>
<feature type="domain" description="HTH arsR-type" evidence="2">
    <location>
        <begin position="110"/>
        <end position="181"/>
    </location>
</feature>
<dbReference type="Pfam" id="PF12802">
    <property type="entry name" value="MarR_2"/>
    <property type="match status" value="1"/>
</dbReference>
<dbReference type="InterPro" id="IPR000835">
    <property type="entry name" value="HTH_MarR-typ"/>
</dbReference>
<sequence length="309" mass="32979">MPGDRLTHEDRGRIADGLAAGLSYTQIARRLDRPTSTVSREVARNGGPDRYRPNHAHLSTLRRARRSHPAPSGPPPTADAHGRDPAAVRAFTEHFAELVERTGVPRTAARVLVSLLAADPGSLTAAELVERLGVSPASVSKAVGYLEGLEVVRRERTTGRRERYIVDDDAWLQAWIASARANARWAEAAHEGVAVLGSATPAGARMEQIVRFFARLSENMAAPLAAAESDTATVLVALVHAAVPLTADRLAAALGWSTTRTVRALELLEGHPEAIDPIVLRHTAAGAYTVAAAPERLTAAQRTALDGLR</sequence>
<dbReference type="SUPFAM" id="SSF46689">
    <property type="entry name" value="Homeodomain-like"/>
    <property type="match status" value="1"/>
</dbReference>
<dbReference type="InterPro" id="IPR001845">
    <property type="entry name" value="HTH_ArsR_DNA-bd_dom"/>
</dbReference>
<dbReference type="EMBL" id="CP113265">
    <property type="protein sequence ID" value="WAE76834.1"/>
    <property type="molecule type" value="Genomic_DNA"/>
</dbReference>
<gene>
    <name evidence="3" type="ORF">OUQ99_31490</name>
</gene>
<dbReference type="InterPro" id="IPR036388">
    <property type="entry name" value="WH-like_DNA-bd_sf"/>
</dbReference>
<dbReference type="InterPro" id="IPR025246">
    <property type="entry name" value="IS30-like_HTH"/>
</dbReference>
<keyword evidence="4" id="KW-1185">Reference proteome</keyword>
<protein>
    <submittedName>
        <fullName evidence="3">Helix-turn-helix domain-containing protein</fullName>
    </submittedName>
</protein>
<dbReference type="InterPro" id="IPR036390">
    <property type="entry name" value="WH_DNA-bd_sf"/>
</dbReference>
<geneLocation type="plasmid" evidence="3 4">
    <name>p12A09</name>
</geneLocation>
<dbReference type="RefSeq" id="WP_267950600.1">
    <property type="nucleotide sequence ID" value="NZ_CP113265.1"/>
</dbReference>
<organism evidence="3 4">
    <name type="scientific">Streptomonospora nanhaiensis</name>
    <dbReference type="NCBI Taxonomy" id="1323731"/>
    <lineage>
        <taxon>Bacteria</taxon>
        <taxon>Bacillati</taxon>
        <taxon>Actinomycetota</taxon>
        <taxon>Actinomycetes</taxon>
        <taxon>Streptosporangiales</taxon>
        <taxon>Nocardiopsidaceae</taxon>
        <taxon>Streptomonospora</taxon>
    </lineage>
</organism>
<feature type="compositionally biased region" description="Basic and acidic residues" evidence="1">
    <location>
        <begin position="41"/>
        <end position="52"/>
    </location>
</feature>
<evidence type="ECO:0000259" key="2">
    <source>
        <dbReference type="SMART" id="SM00418"/>
    </source>
</evidence>
<name>A0ABY6YWP6_9ACTN</name>
<reference evidence="3 4" key="1">
    <citation type="journal article" date="2013" name="Int. J. Syst. Evol. Microbiol.">
        <title>Description of Streptomonospora sediminis sp. nov. and Streptomonospora nanhaiensis sp. nov., and reclassification of Nocardiopsis arabia Hozzein &amp; Goodfellow 2008 as Streptomonospora arabica comb. nov. and emended description of the genus Streptomonospora.</title>
        <authorList>
            <person name="Zhang D.F."/>
            <person name="Pan H.Q."/>
            <person name="He J."/>
            <person name="Zhang X.M."/>
            <person name="Zhang Y.G."/>
            <person name="Klenk H.P."/>
            <person name="Hu J.C."/>
            <person name="Li W.J."/>
        </authorList>
    </citation>
    <scope>NUCLEOTIDE SEQUENCE [LARGE SCALE GENOMIC DNA]</scope>
    <source>
        <strain evidence="3 4">12A09</strain>
    </source>
</reference>
<evidence type="ECO:0000256" key="1">
    <source>
        <dbReference type="SAM" id="MobiDB-lite"/>
    </source>
</evidence>
<dbReference type="PANTHER" id="PTHR10948:SF23">
    <property type="entry name" value="TRANSPOSASE INSI FOR INSERTION SEQUENCE ELEMENT IS30A-RELATED"/>
    <property type="match status" value="1"/>
</dbReference>
<evidence type="ECO:0000313" key="4">
    <source>
        <dbReference type="Proteomes" id="UP001156498"/>
    </source>
</evidence>
<dbReference type="Proteomes" id="UP001156498">
    <property type="component" value="Plasmid p12A09"/>
</dbReference>
<proteinExistence type="predicted"/>
<dbReference type="SMART" id="SM00418">
    <property type="entry name" value="HTH_ARSR"/>
    <property type="match status" value="1"/>
</dbReference>
<dbReference type="Gene3D" id="1.10.10.10">
    <property type="entry name" value="Winged helix-like DNA-binding domain superfamily/Winged helix DNA-binding domain"/>
    <property type="match status" value="1"/>
</dbReference>
<dbReference type="SUPFAM" id="SSF46785">
    <property type="entry name" value="Winged helix' DNA-binding domain"/>
    <property type="match status" value="1"/>
</dbReference>
<dbReference type="PANTHER" id="PTHR10948">
    <property type="entry name" value="TRANSPOSASE"/>
    <property type="match status" value="1"/>
</dbReference>
<dbReference type="InterPro" id="IPR051917">
    <property type="entry name" value="Transposase-Integrase"/>
</dbReference>
<accession>A0ABY6YWP6</accession>
<feature type="region of interest" description="Disordered" evidence="1">
    <location>
        <begin position="31"/>
        <end position="83"/>
    </location>
</feature>
<dbReference type="Pfam" id="PF13936">
    <property type="entry name" value="HTH_38"/>
    <property type="match status" value="1"/>
</dbReference>
<keyword evidence="3" id="KW-0614">Plasmid</keyword>
<evidence type="ECO:0000313" key="3">
    <source>
        <dbReference type="EMBL" id="WAE76834.1"/>
    </source>
</evidence>